<organism evidence="3 4">
    <name type="scientific">Dunaliella salina</name>
    <name type="common">Green alga</name>
    <name type="synonym">Protococcus salinus</name>
    <dbReference type="NCBI Taxonomy" id="3046"/>
    <lineage>
        <taxon>Eukaryota</taxon>
        <taxon>Viridiplantae</taxon>
        <taxon>Chlorophyta</taxon>
        <taxon>core chlorophytes</taxon>
        <taxon>Chlorophyceae</taxon>
        <taxon>CS clade</taxon>
        <taxon>Chlamydomonadales</taxon>
        <taxon>Dunaliellaceae</taxon>
        <taxon>Dunaliella</taxon>
    </lineage>
</organism>
<dbReference type="Gene3D" id="3.40.50.300">
    <property type="entry name" value="P-loop containing nucleotide triphosphate hydrolases"/>
    <property type="match status" value="2"/>
</dbReference>
<evidence type="ECO:0000256" key="2">
    <source>
        <dbReference type="SAM" id="MobiDB-lite"/>
    </source>
</evidence>
<evidence type="ECO:0000313" key="3">
    <source>
        <dbReference type="EMBL" id="KAF5825603.1"/>
    </source>
</evidence>
<feature type="compositionally biased region" description="Gly residues" evidence="2">
    <location>
        <begin position="134"/>
        <end position="145"/>
    </location>
</feature>
<keyword evidence="4" id="KW-1185">Reference proteome</keyword>
<feature type="non-terminal residue" evidence="3">
    <location>
        <position position="1"/>
    </location>
</feature>
<evidence type="ECO:0000256" key="1">
    <source>
        <dbReference type="ARBA" id="ARBA00023242"/>
    </source>
</evidence>
<accession>A0ABQ7FT17</accession>
<name>A0ABQ7FT17_DUNSA</name>
<dbReference type="InterPro" id="IPR027417">
    <property type="entry name" value="P-loop_NTPase"/>
</dbReference>
<dbReference type="PANTHER" id="PTHR45623">
    <property type="entry name" value="CHROMODOMAIN-HELICASE-DNA-BINDING PROTEIN 3-RELATED-RELATED"/>
    <property type="match status" value="1"/>
</dbReference>
<gene>
    <name evidence="3" type="ORF">DUNSADRAFT_8160</name>
</gene>
<feature type="region of interest" description="Disordered" evidence="2">
    <location>
        <begin position="92"/>
        <end position="150"/>
    </location>
</feature>
<feature type="non-terminal residue" evidence="3">
    <location>
        <position position="262"/>
    </location>
</feature>
<proteinExistence type="predicted"/>
<keyword evidence="1" id="KW-0539">Nucleus</keyword>
<protein>
    <submittedName>
        <fullName evidence="3">Uncharacterized protein</fullName>
    </submittedName>
</protein>
<reference evidence="3" key="1">
    <citation type="submission" date="2017-08" db="EMBL/GenBank/DDBJ databases">
        <authorList>
            <person name="Polle J.E."/>
            <person name="Barry K."/>
            <person name="Cushman J."/>
            <person name="Schmutz J."/>
            <person name="Tran D."/>
            <person name="Hathwaick L.T."/>
            <person name="Yim W.C."/>
            <person name="Jenkins J."/>
            <person name="Mckie-Krisberg Z.M."/>
            <person name="Prochnik S."/>
            <person name="Lindquist E."/>
            <person name="Dockter R.B."/>
            <person name="Adam C."/>
            <person name="Molina H."/>
            <person name="Bunkerborg J."/>
            <person name="Jin E."/>
            <person name="Buchheim M."/>
            <person name="Magnuson J."/>
        </authorList>
    </citation>
    <scope>NUCLEOTIDE SEQUENCE</scope>
    <source>
        <strain evidence="3">CCAP 19/18</strain>
    </source>
</reference>
<dbReference type="SUPFAM" id="SSF52540">
    <property type="entry name" value="P-loop containing nucleoside triphosphate hydrolases"/>
    <property type="match status" value="1"/>
</dbReference>
<dbReference type="PANTHER" id="PTHR45623:SF13">
    <property type="entry name" value="HELICASE PROTEIN MOM1"/>
    <property type="match status" value="1"/>
</dbReference>
<sequence>LPHGWFLGYTRRVQGGAAQPPRLICKEVLLPARLMPQQVQAYYTMLARYYPLLTDLKSFKHQGHRMSQLKQMYTELRKVCNHPHLVPEFEAHQQQQQLLQASAPRGHSSSAKPNGVAPTGGATGNVDPGLPGSSCGGLEVGGDGSTGQQAGGALTSCKIQSNAALEGCHQQQQQGGAIAGVGVPPGSTEQWLRALEEASGKLLVLDKLLRVLHDKGMRVVLLAHSPKTLDLLESWATAKFGAATVARMDQHTRSAACHAVIQ</sequence>
<dbReference type="EMBL" id="MU072399">
    <property type="protein sequence ID" value="KAF5825603.1"/>
    <property type="molecule type" value="Genomic_DNA"/>
</dbReference>
<dbReference type="Proteomes" id="UP000815325">
    <property type="component" value="Unassembled WGS sequence"/>
</dbReference>
<evidence type="ECO:0000313" key="4">
    <source>
        <dbReference type="Proteomes" id="UP000815325"/>
    </source>
</evidence>
<comment type="caution">
    <text evidence="3">The sequence shown here is derived from an EMBL/GenBank/DDBJ whole genome shotgun (WGS) entry which is preliminary data.</text>
</comment>